<proteinExistence type="predicted"/>
<keyword evidence="1" id="KW-0175">Coiled coil</keyword>
<evidence type="ECO:0000313" key="3">
    <source>
        <dbReference type="EMBL" id="MXV14583.1"/>
    </source>
</evidence>
<dbReference type="AlphaFoldDB" id="A0A7K1XU89"/>
<keyword evidence="2" id="KW-1133">Transmembrane helix</keyword>
<organism evidence="3 4">
    <name type="scientific">Hufsiella ginkgonis</name>
    <dbReference type="NCBI Taxonomy" id="2695274"/>
    <lineage>
        <taxon>Bacteria</taxon>
        <taxon>Pseudomonadati</taxon>
        <taxon>Bacteroidota</taxon>
        <taxon>Sphingobacteriia</taxon>
        <taxon>Sphingobacteriales</taxon>
        <taxon>Sphingobacteriaceae</taxon>
        <taxon>Hufsiella</taxon>
    </lineage>
</organism>
<dbReference type="RefSeq" id="WP_160905545.1">
    <property type="nucleotide sequence ID" value="NZ_WVHS01000001.1"/>
</dbReference>
<comment type="caution">
    <text evidence="3">The sequence shown here is derived from an EMBL/GenBank/DDBJ whole genome shotgun (WGS) entry which is preliminary data.</text>
</comment>
<evidence type="ECO:0008006" key="5">
    <source>
        <dbReference type="Google" id="ProtNLM"/>
    </source>
</evidence>
<feature type="coiled-coil region" evidence="1">
    <location>
        <begin position="44"/>
        <end position="186"/>
    </location>
</feature>
<keyword evidence="4" id="KW-1185">Reference proteome</keyword>
<sequence>MEENKPREQQPRIKDSNAIYFLVIVIIALLGTNAYLYYREKKTNDRVVNLNDQLRDEKTRMETEIDKIEAELDNANSTNIKLTSDMQNEQELARLKIASLREQLRKNKLTMGQLEQAQTDVKQLRYFVTKYTSDIGELRKQNSALTVERDSLKNTVNDVSAQADELAKQNEELNSKVKEAAALKVRTISVTPMRVKNNGKDDDVSKAGNAKKLRISFNISDNTIASKGMHDIFIRIIDPSGNLIIADNSSMFTADNEDMQYTYKTAIEFGNEGKLYEVDWTNPAKFQKGTYTIVLYSDGYTMGRTGVKLK</sequence>
<keyword evidence="2" id="KW-0472">Membrane</keyword>
<evidence type="ECO:0000313" key="4">
    <source>
        <dbReference type="Proteomes" id="UP000451233"/>
    </source>
</evidence>
<reference evidence="3 4" key="1">
    <citation type="submission" date="2019-11" db="EMBL/GenBank/DDBJ databases">
        <title>Pedobacter sp. HMF7056 Genome sequencing and assembly.</title>
        <authorList>
            <person name="Kang H."/>
            <person name="Kim H."/>
            <person name="Joh K."/>
        </authorList>
    </citation>
    <scope>NUCLEOTIDE SEQUENCE [LARGE SCALE GENOMIC DNA]</scope>
    <source>
        <strain evidence="3 4">HMF7056</strain>
    </source>
</reference>
<name>A0A7K1XU89_9SPHI</name>
<dbReference type="EMBL" id="WVHS01000001">
    <property type="protein sequence ID" value="MXV14583.1"/>
    <property type="molecule type" value="Genomic_DNA"/>
</dbReference>
<protein>
    <recommendedName>
        <fullName evidence="5">Chromosome partitioning protein ParA</fullName>
    </recommendedName>
</protein>
<gene>
    <name evidence="3" type="ORF">GS398_04685</name>
</gene>
<evidence type="ECO:0000256" key="2">
    <source>
        <dbReference type="SAM" id="Phobius"/>
    </source>
</evidence>
<dbReference type="Proteomes" id="UP000451233">
    <property type="component" value="Unassembled WGS sequence"/>
</dbReference>
<accession>A0A7K1XU89</accession>
<feature type="transmembrane region" description="Helical" evidence="2">
    <location>
        <begin position="18"/>
        <end position="38"/>
    </location>
</feature>
<keyword evidence="2" id="KW-0812">Transmembrane</keyword>
<evidence type="ECO:0000256" key="1">
    <source>
        <dbReference type="SAM" id="Coils"/>
    </source>
</evidence>